<reference evidence="4" key="1">
    <citation type="submission" date="2018-05" db="EMBL/GenBank/DDBJ databases">
        <authorList>
            <person name="Du Z."/>
            <person name="Wang X."/>
        </authorList>
    </citation>
    <scope>NUCLEOTIDE SEQUENCE [LARGE SCALE GENOMIC DNA]</scope>
    <source>
        <strain evidence="4">WDS4C29</strain>
    </source>
</reference>
<evidence type="ECO:0000313" key="3">
    <source>
        <dbReference type="EMBL" id="PWG16931.1"/>
    </source>
</evidence>
<evidence type="ECO:0000313" key="4">
    <source>
        <dbReference type="Proteomes" id="UP000245293"/>
    </source>
</evidence>
<keyword evidence="2" id="KW-0812">Transmembrane</keyword>
<dbReference type="GO" id="GO:0008643">
    <property type="term" value="P:carbohydrate transport"/>
    <property type="evidence" value="ECO:0007669"/>
    <property type="project" value="InterPro"/>
</dbReference>
<feature type="transmembrane region" description="Helical" evidence="2">
    <location>
        <begin position="271"/>
        <end position="290"/>
    </location>
</feature>
<feature type="transmembrane region" description="Helical" evidence="2">
    <location>
        <begin position="415"/>
        <end position="436"/>
    </location>
</feature>
<proteinExistence type="inferred from homology"/>
<dbReference type="SUPFAM" id="SSF103473">
    <property type="entry name" value="MFS general substrate transporter"/>
    <property type="match status" value="1"/>
</dbReference>
<feature type="transmembrane region" description="Helical" evidence="2">
    <location>
        <begin position="297"/>
        <end position="317"/>
    </location>
</feature>
<dbReference type="EMBL" id="QETF01000008">
    <property type="protein sequence ID" value="PWG16931.1"/>
    <property type="molecule type" value="Genomic_DNA"/>
</dbReference>
<feature type="transmembrane region" description="Helical" evidence="2">
    <location>
        <begin position="150"/>
        <end position="168"/>
    </location>
</feature>
<dbReference type="RefSeq" id="WP_109388725.1">
    <property type="nucleotide sequence ID" value="NZ_QETF01000008.1"/>
</dbReference>
<dbReference type="OrthoDB" id="7584869at2"/>
<dbReference type="PANTHER" id="PTHR11328:SF24">
    <property type="entry name" value="MAJOR FACILITATOR SUPERFAMILY (MFS) PROFILE DOMAIN-CONTAINING PROTEIN"/>
    <property type="match status" value="1"/>
</dbReference>
<sequence length="447" mass="46510">MALTIGQKAGWGLADLGVVVFVVVKQLLVLAFLTSYLGVPAGIAGAATTAVLVFDMITDPLIGYLSDRTDSRFGRRAPWMMAGAVVMVAGMVGLFAVPEELRGTAALPWVLGFFCLATVGFTMVAIPYGALAGEITEDGRERSQMTAWRMGFASVGILVGGALVPGLAASGGHAHAALVVSPLILGAIWFSVWSIRKAPRHPTPSLVSPAEMLRHVLGNRPFMVLAALYGVMTLAIALITAGLPFAALYLIADTGDTPLSALAQSLTVLSLLFAAFTLGSILSQAGWVWASATLGKLGALVLGLCLYILLLFGLFAALPSVNVTAIAGVFVLAGMTNGAYQQIPWAMYPDLMDVTRARTGAAIEGGFSAIWLFGQKLANALAPGALGLILGAFGWQETTEGRAEQSADALRALHVSVTLVPAGILVLAVIGLWVLYRPRAARVLPAA</sequence>
<dbReference type="InterPro" id="IPR039672">
    <property type="entry name" value="MFS_2"/>
</dbReference>
<dbReference type="GO" id="GO:0015293">
    <property type="term" value="F:symporter activity"/>
    <property type="evidence" value="ECO:0007669"/>
    <property type="project" value="InterPro"/>
</dbReference>
<evidence type="ECO:0000256" key="1">
    <source>
        <dbReference type="ARBA" id="ARBA00009617"/>
    </source>
</evidence>
<feature type="transmembrane region" description="Helical" evidence="2">
    <location>
        <begin position="43"/>
        <end position="65"/>
    </location>
</feature>
<protein>
    <submittedName>
        <fullName evidence="3">MFS transporter</fullName>
    </submittedName>
</protein>
<dbReference type="Gene3D" id="1.20.1250.20">
    <property type="entry name" value="MFS general substrate transporter like domains"/>
    <property type="match status" value="2"/>
</dbReference>
<evidence type="ECO:0000256" key="2">
    <source>
        <dbReference type="SAM" id="Phobius"/>
    </source>
</evidence>
<dbReference type="Pfam" id="PF13347">
    <property type="entry name" value="MFS_2"/>
    <property type="match status" value="1"/>
</dbReference>
<keyword evidence="4" id="KW-1185">Reference proteome</keyword>
<keyword evidence="2" id="KW-0472">Membrane</keyword>
<comment type="similarity">
    <text evidence="1">Belongs to the sodium:galactoside symporter (TC 2.A.2) family.</text>
</comment>
<feature type="transmembrane region" description="Helical" evidence="2">
    <location>
        <begin position="323"/>
        <end position="340"/>
    </location>
</feature>
<dbReference type="Proteomes" id="UP000245293">
    <property type="component" value="Unassembled WGS sequence"/>
</dbReference>
<feature type="transmembrane region" description="Helical" evidence="2">
    <location>
        <begin position="174"/>
        <end position="195"/>
    </location>
</feature>
<feature type="transmembrane region" description="Helical" evidence="2">
    <location>
        <begin position="77"/>
        <end position="97"/>
    </location>
</feature>
<feature type="transmembrane region" description="Helical" evidence="2">
    <location>
        <begin position="377"/>
        <end position="395"/>
    </location>
</feature>
<feature type="transmembrane region" description="Helical" evidence="2">
    <location>
        <begin position="12"/>
        <end position="37"/>
    </location>
</feature>
<organism evidence="3 4">
    <name type="scientific">Salibaculum griseiflavum</name>
    <dbReference type="NCBI Taxonomy" id="1914409"/>
    <lineage>
        <taxon>Bacteria</taxon>
        <taxon>Pseudomonadati</taxon>
        <taxon>Pseudomonadota</taxon>
        <taxon>Alphaproteobacteria</taxon>
        <taxon>Rhodobacterales</taxon>
        <taxon>Roseobacteraceae</taxon>
        <taxon>Salibaculum</taxon>
    </lineage>
</organism>
<keyword evidence="2" id="KW-1133">Transmembrane helix</keyword>
<dbReference type="GO" id="GO:0005886">
    <property type="term" value="C:plasma membrane"/>
    <property type="evidence" value="ECO:0007669"/>
    <property type="project" value="TreeGrafter"/>
</dbReference>
<gene>
    <name evidence="3" type="ORF">DFK10_09170</name>
</gene>
<dbReference type="AlphaFoldDB" id="A0A2V1P341"/>
<dbReference type="InterPro" id="IPR036259">
    <property type="entry name" value="MFS_trans_sf"/>
</dbReference>
<name>A0A2V1P341_9RHOB</name>
<comment type="caution">
    <text evidence="3">The sequence shown here is derived from an EMBL/GenBank/DDBJ whole genome shotgun (WGS) entry which is preliminary data.</text>
</comment>
<feature type="transmembrane region" description="Helical" evidence="2">
    <location>
        <begin position="109"/>
        <end position="130"/>
    </location>
</feature>
<dbReference type="PANTHER" id="PTHR11328">
    <property type="entry name" value="MAJOR FACILITATOR SUPERFAMILY DOMAIN-CONTAINING PROTEIN"/>
    <property type="match status" value="1"/>
</dbReference>
<feature type="transmembrane region" description="Helical" evidence="2">
    <location>
        <begin position="222"/>
        <end position="251"/>
    </location>
</feature>
<accession>A0A2V1P341</accession>